<evidence type="ECO:0000256" key="1">
    <source>
        <dbReference type="SAM" id="Coils"/>
    </source>
</evidence>
<name>A0A1R2CQY5_9CILI</name>
<keyword evidence="1" id="KW-0175">Coiled coil</keyword>
<protein>
    <submittedName>
        <fullName evidence="3">Uncharacterized protein</fullName>
    </submittedName>
</protein>
<feature type="compositionally biased region" description="Basic and acidic residues" evidence="2">
    <location>
        <begin position="88"/>
        <end position="97"/>
    </location>
</feature>
<feature type="compositionally biased region" description="Polar residues" evidence="2">
    <location>
        <begin position="31"/>
        <end position="45"/>
    </location>
</feature>
<feature type="region of interest" description="Disordered" evidence="2">
    <location>
        <begin position="1"/>
        <end position="97"/>
    </location>
</feature>
<sequence length="254" mass="29636">MFKKLAPVIELPESRSGSSSPVHKRSKTQPKTRCPSSPADSTSQVWMIIQSRRDLDKKMRTMHKNVKSTKEKPRPNSRSKLESPCNKSMKEPHDWKNDSFSIDKKKIELKNSIKLRKEKSKEIKEKIAVKAFKARYDIKLQSALDLEFIKKRDELLYQQKKEKVNSIKNDLKNAKHKRAVSNQALREISSMDYQNRLNKIVEINKNAENSLKLLEQKQEIALERMKSSCEFKENVLKVMPDRSLSDFSSKSNKF</sequence>
<organism evidence="3 4">
    <name type="scientific">Stentor coeruleus</name>
    <dbReference type="NCBI Taxonomy" id="5963"/>
    <lineage>
        <taxon>Eukaryota</taxon>
        <taxon>Sar</taxon>
        <taxon>Alveolata</taxon>
        <taxon>Ciliophora</taxon>
        <taxon>Postciliodesmatophora</taxon>
        <taxon>Heterotrichea</taxon>
        <taxon>Heterotrichida</taxon>
        <taxon>Stentoridae</taxon>
        <taxon>Stentor</taxon>
    </lineage>
</organism>
<dbReference type="EMBL" id="MPUH01000082">
    <property type="protein sequence ID" value="OMJ91393.1"/>
    <property type="molecule type" value="Genomic_DNA"/>
</dbReference>
<proteinExistence type="predicted"/>
<evidence type="ECO:0000313" key="4">
    <source>
        <dbReference type="Proteomes" id="UP000187209"/>
    </source>
</evidence>
<keyword evidence="4" id="KW-1185">Reference proteome</keyword>
<evidence type="ECO:0000256" key="2">
    <source>
        <dbReference type="SAM" id="MobiDB-lite"/>
    </source>
</evidence>
<evidence type="ECO:0000313" key="3">
    <source>
        <dbReference type="EMBL" id="OMJ91393.1"/>
    </source>
</evidence>
<feature type="coiled-coil region" evidence="1">
    <location>
        <begin position="157"/>
        <end position="224"/>
    </location>
</feature>
<dbReference type="AlphaFoldDB" id="A0A1R2CQY5"/>
<comment type="caution">
    <text evidence="3">The sequence shown here is derived from an EMBL/GenBank/DDBJ whole genome shotgun (WGS) entry which is preliminary data.</text>
</comment>
<dbReference type="Proteomes" id="UP000187209">
    <property type="component" value="Unassembled WGS sequence"/>
</dbReference>
<gene>
    <name evidence="3" type="ORF">SteCoe_6077</name>
</gene>
<accession>A0A1R2CQY5</accession>
<reference evidence="3 4" key="1">
    <citation type="submission" date="2016-11" db="EMBL/GenBank/DDBJ databases">
        <title>The macronuclear genome of Stentor coeruleus: a giant cell with tiny introns.</title>
        <authorList>
            <person name="Slabodnick M."/>
            <person name="Ruby J.G."/>
            <person name="Reiff S.B."/>
            <person name="Swart E.C."/>
            <person name="Gosai S."/>
            <person name="Prabakaran S."/>
            <person name="Witkowska E."/>
            <person name="Larue G.E."/>
            <person name="Fisher S."/>
            <person name="Freeman R.M."/>
            <person name="Gunawardena J."/>
            <person name="Chu W."/>
            <person name="Stover N.A."/>
            <person name="Gregory B.D."/>
            <person name="Nowacki M."/>
            <person name="Derisi J."/>
            <person name="Roy S.W."/>
            <person name="Marshall W.F."/>
            <person name="Sood P."/>
        </authorList>
    </citation>
    <scope>NUCLEOTIDE SEQUENCE [LARGE SCALE GENOMIC DNA]</scope>
    <source>
        <strain evidence="3">WM001</strain>
    </source>
</reference>